<reference evidence="6" key="1">
    <citation type="journal article" date="2021" name="PeerJ">
        <title>Extensive microbial diversity within the chicken gut microbiome revealed by metagenomics and culture.</title>
        <authorList>
            <person name="Gilroy R."/>
            <person name="Ravi A."/>
            <person name="Getino M."/>
            <person name="Pursley I."/>
            <person name="Horton D.L."/>
            <person name="Alikhan N.F."/>
            <person name="Baker D."/>
            <person name="Gharbi K."/>
            <person name="Hall N."/>
            <person name="Watson M."/>
            <person name="Adriaenssens E.M."/>
            <person name="Foster-Nyarko E."/>
            <person name="Jarju S."/>
            <person name="Secka A."/>
            <person name="Antonio M."/>
            <person name="Oren A."/>
            <person name="Chaudhuri R.R."/>
            <person name="La Ragione R."/>
            <person name="Hildebrand F."/>
            <person name="Pallen M.J."/>
        </authorList>
    </citation>
    <scope>NUCLEOTIDE SEQUENCE</scope>
    <source>
        <strain evidence="6">Gambia16-554</strain>
    </source>
</reference>
<gene>
    <name evidence="6" type="ORF">IAC04_01515</name>
</gene>
<evidence type="ECO:0000313" key="7">
    <source>
        <dbReference type="Proteomes" id="UP000824115"/>
    </source>
</evidence>
<dbReference type="InterPro" id="IPR010827">
    <property type="entry name" value="BamA/TamA_POTRA"/>
</dbReference>
<feature type="domain" description="POTRA" evidence="5">
    <location>
        <begin position="197"/>
        <end position="284"/>
    </location>
</feature>
<evidence type="ECO:0000256" key="3">
    <source>
        <dbReference type="ARBA" id="ARBA00023237"/>
    </source>
</evidence>
<keyword evidence="3" id="KW-0998">Cell outer membrane</keyword>
<feature type="domain" description="POTRA" evidence="5">
    <location>
        <begin position="287"/>
        <end position="372"/>
    </location>
</feature>
<dbReference type="Proteomes" id="UP000824115">
    <property type="component" value="Unassembled WGS sequence"/>
</dbReference>
<dbReference type="PIRSF" id="PIRSF006076">
    <property type="entry name" value="OM_assembly_OMP85"/>
    <property type="match status" value="1"/>
</dbReference>
<keyword evidence="2 4" id="KW-0732">Signal</keyword>
<proteinExistence type="predicted"/>
<dbReference type="Gene3D" id="3.10.20.310">
    <property type="entry name" value="membrane protein fhac"/>
    <property type="match status" value="5"/>
</dbReference>
<dbReference type="InterPro" id="IPR023707">
    <property type="entry name" value="OM_assembly_BamA"/>
</dbReference>
<evidence type="ECO:0000259" key="5">
    <source>
        <dbReference type="Pfam" id="PF07244"/>
    </source>
</evidence>
<feature type="domain" description="POTRA" evidence="5">
    <location>
        <begin position="376"/>
        <end position="455"/>
    </location>
</feature>
<sequence length="839" mass="96115">MMSIRRLLLSAVLLLLMTGAVCAQSSGVDVDYRHPRDYVLGGIRIKGVKFLGEQQIIALTGLQIGSTVRIPSDQTASVVKKMWAQKHFSDVSLNIDSLSSSGDTVYLALCLQERPRVSRWNFQGIKNSEQSELQDRLNLRRGVPLSDYVLRSSVGIIKNYFKEKGFINADVDVVQVRDTMVSNAVRVTFVVDRKSKVKIKTIVFEGNDHVPEGKLVGSMAKTRDMRIRNIFKTKKFNEKEYETDKQSLISVFNEAGFRDARIVSDSIYYIEPDRLGIKIVIDEGKRYYFRNITWTGNSLYTAEQLNNILMIKKGDVYDVVNLQKRLFGDPKKEFMDVHTLYADQGYIFFNLVPVETNIVGDSVDVELRIVEGKPATFNKIIISGNTITNEKVVRRQLFTKPGYLYSQSMLERSLREIASMGNFDPEQALDHTRGYSVIPNQLNNTVDITYNVAEKPNSQFELSGGWGGYSFVGTVGVSFNNFSIGRMFKKGAWKPVPLGDAQTLSLRFQTNGTYYTAASVNFIEPWLFGKKPTSFNLAGYYTRQTNSYYFYQNTDEYYEVYGIAASLGSRLKWPDNYFVLYHELSWQTYNLHNWRYNFLFDTGRSNNISYKITLARNSTDQAVYPREGSDFQLSLQLTPPYSLFRDKNTDYASMTDQQRYRWIEYHKWTFKGALYVRLFDDLVLMTRAQFGYLGYYNRNLGYSPFEGYQVGGDGMSGYNTYGSEIIALRGYQNYSLTPTNEDGIYVGHVYDKFTIELRYPVILQPQSTIYVLAFLEGGNCWEDIRDFNPFQIKRSAGVGVRIMLPMLGLLGVDWGWGFDPVQGRERGGSNFHFVIGQQF</sequence>
<dbReference type="GO" id="GO:0019867">
    <property type="term" value="C:outer membrane"/>
    <property type="evidence" value="ECO:0007669"/>
    <property type="project" value="InterPro"/>
</dbReference>
<name>A0A9D2GPE0_9BACT</name>
<dbReference type="GO" id="GO:0071709">
    <property type="term" value="P:membrane assembly"/>
    <property type="evidence" value="ECO:0007669"/>
    <property type="project" value="InterPro"/>
</dbReference>
<dbReference type="Gene3D" id="2.40.160.50">
    <property type="entry name" value="membrane protein fhac: a member of the omp85/tpsb transporter family"/>
    <property type="match status" value="1"/>
</dbReference>
<dbReference type="InterPro" id="IPR039910">
    <property type="entry name" value="D15-like"/>
</dbReference>
<evidence type="ECO:0000256" key="4">
    <source>
        <dbReference type="SAM" id="SignalP"/>
    </source>
</evidence>
<feature type="chain" id="PRO_5039240050" evidence="4">
    <location>
        <begin position="24"/>
        <end position="839"/>
    </location>
</feature>
<dbReference type="Pfam" id="PF07244">
    <property type="entry name" value="POTRA"/>
    <property type="match status" value="4"/>
</dbReference>
<dbReference type="PANTHER" id="PTHR12815">
    <property type="entry name" value="SORTING AND ASSEMBLY MACHINERY SAMM50 PROTEIN FAMILY MEMBER"/>
    <property type="match status" value="1"/>
</dbReference>
<feature type="domain" description="POTRA" evidence="5">
    <location>
        <begin position="115"/>
        <end position="192"/>
    </location>
</feature>
<comment type="caution">
    <text evidence="6">The sequence shown here is derived from an EMBL/GenBank/DDBJ whole genome shotgun (WGS) entry which is preliminary data.</text>
</comment>
<dbReference type="PANTHER" id="PTHR12815:SF47">
    <property type="entry name" value="TRANSLOCATION AND ASSEMBLY MODULE SUBUNIT TAMA"/>
    <property type="match status" value="1"/>
</dbReference>
<evidence type="ECO:0000313" key="6">
    <source>
        <dbReference type="EMBL" id="HIZ85153.1"/>
    </source>
</evidence>
<dbReference type="EMBL" id="DXAW01000028">
    <property type="protein sequence ID" value="HIZ85153.1"/>
    <property type="molecule type" value="Genomic_DNA"/>
</dbReference>
<evidence type="ECO:0000256" key="2">
    <source>
        <dbReference type="ARBA" id="ARBA00022729"/>
    </source>
</evidence>
<keyword evidence="3" id="KW-0472">Membrane</keyword>
<evidence type="ECO:0000256" key="1">
    <source>
        <dbReference type="ARBA" id="ARBA00022692"/>
    </source>
</evidence>
<keyword evidence="1" id="KW-0812">Transmembrane</keyword>
<reference evidence="6" key="2">
    <citation type="submission" date="2021-04" db="EMBL/GenBank/DDBJ databases">
        <authorList>
            <person name="Gilroy R."/>
        </authorList>
    </citation>
    <scope>NUCLEOTIDE SEQUENCE</scope>
    <source>
        <strain evidence="6">Gambia16-554</strain>
    </source>
</reference>
<dbReference type="AlphaFoldDB" id="A0A9D2GPE0"/>
<accession>A0A9D2GPE0</accession>
<organism evidence="6 7">
    <name type="scientific">Candidatus Coprenecus stercoravium</name>
    <dbReference type="NCBI Taxonomy" id="2840735"/>
    <lineage>
        <taxon>Bacteria</taxon>
        <taxon>Pseudomonadati</taxon>
        <taxon>Bacteroidota</taxon>
        <taxon>Bacteroidia</taxon>
        <taxon>Bacteroidales</taxon>
        <taxon>Rikenellaceae</taxon>
        <taxon>Rikenellaceae incertae sedis</taxon>
        <taxon>Candidatus Coprenecus</taxon>
    </lineage>
</organism>
<protein>
    <submittedName>
        <fullName evidence="6">Outer membrane protein assembly factor BamA</fullName>
    </submittedName>
</protein>
<feature type="signal peptide" evidence="4">
    <location>
        <begin position="1"/>
        <end position="23"/>
    </location>
</feature>